<proteinExistence type="inferred from homology"/>
<name>A0A060C552_9SACH</name>
<evidence type="ECO:0000256" key="3">
    <source>
        <dbReference type="ARBA" id="ARBA00012744"/>
    </source>
</evidence>
<dbReference type="AlphaFoldDB" id="A0A060C552"/>
<protein>
    <recommendedName>
        <fullName evidence="3">beta-glucosidase</fullName>
        <ecNumber evidence="3">3.2.1.21</ecNumber>
    </recommendedName>
</protein>
<dbReference type="InterPro" id="IPR013783">
    <property type="entry name" value="Ig-like_fold"/>
</dbReference>
<dbReference type="GO" id="GO:0008422">
    <property type="term" value="F:beta-glucosidase activity"/>
    <property type="evidence" value="ECO:0007669"/>
    <property type="project" value="UniProtKB-EC"/>
</dbReference>
<evidence type="ECO:0000313" key="7">
    <source>
        <dbReference type="EMBL" id="AIA90062.1"/>
    </source>
</evidence>
<evidence type="ECO:0000256" key="1">
    <source>
        <dbReference type="ARBA" id="ARBA00000448"/>
    </source>
</evidence>
<organism evidence="7">
    <name type="scientific">uncultured Pichia</name>
    <dbReference type="NCBI Taxonomy" id="747082"/>
    <lineage>
        <taxon>Eukaryota</taxon>
        <taxon>Fungi</taxon>
        <taxon>Dikarya</taxon>
        <taxon>Ascomycota</taxon>
        <taxon>Saccharomycotina</taxon>
        <taxon>Saccharomycetes</taxon>
        <taxon>Saccharomycetales</taxon>
        <taxon>Saccharomycetaceae</taxon>
        <taxon>environmental samples</taxon>
    </lineage>
</organism>
<dbReference type="Pfam" id="PF14310">
    <property type="entry name" value="Fn3-like"/>
    <property type="match status" value="1"/>
</dbReference>
<evidence type="ECO:0000259" key="6">
    <source>
        <dbReference type="SMART" id="SM01217"/>
    </source>
</evidence>
<accession>A0A060C552</accession>
<evidence type="ECO:0000256" key="5">
    <source>
        <dbReference type="ARBA" id="ARBA00023295"/>
    </source>
</evidence>
<keyword evidence="5" id="KW-0326">Glycosidase</keyword>
<dbReference type="SMART" id="SM01217">
    <property type="entry name" value="Fn3_like"/>
    <property type="match status" value="1"/>
</dbReference>
<dbReference type="EC" id="3.2.1.21" evidence="3"/>
<feature type="domain" description="Fibronectin type III-like" evidence="6">
    <location>
        <begin position="25"/>
        <end position="100"/>
    </location>
</feature>
<keyword evidence="4" id="KW-0378">Hydrolase</keyword>
<dbReference type="GO" id="GO:0009251">
    <property type="term" value="P:glucan catabolic process"/>
    <property type="evidence" value="ECO:0007669"/>
    <property type="project" value="TreeGrafter"/>
</dbReference>
<dbReference type="PANTHER" id="PTHR42715:SF10">
    <property type="entry name" value="BETA-GLUCOSIDASE"/>
    <property type="match status" value="1"/>
</dbReference>
<dbReference type="EMBL" id="KF122765">
    <property type="protein sequence ID" value="AIA90062.1"/>
    <property type="molecule type" value="Genomic_DNA"/>
</dbReference>
<dbReference type="InterPro" id="IPR050288">
    <property type="entry name" value="Cellulose_deg_GH3"/>
</dbReference>
<evidence type="ECO:0000256" key="2">
    <source>
        <dbReference type="ARBA" id="ARBA00005336"/>
    </source>
</evidence>
<evidence type="ECO:0000256" key="4">
    <source>
        <dbReference type="ARBA" id="ARBA00022801"/>
    </source>
</evidence>
<dbReference type="Gene3D" id="2.60.40.10">
    <property type="entry name" value="Immunoglobulins"/>
    <property type="match status" value="1"/>
</dbReference>
<dbReference type="InterPro" id="IPR026891">
    <property type="entry name" value="Fn3-like"/>
</dbReference>
<dbReference type="PANTHER" id="PTHR42715">
    <property type="entry name" value="BETA-GLUCOSIDASE"/>
    <property type="match status" value="1"/>
</dbReference>
<comment type="similarity">
    <text evidence="2">Belongs to the glycosyl hydrolase 3 family.</text>
</comment>
<comment type="catalytic activity">
    <reaction evidence="1">
        <text>Hydrolysis of terminal, non-reducing beta-D-glucosyl residues with release of beta-D-glucose.</text>
        <dbReference type="EC" id="3.2.1.21"/>
    </reaction>
</comment>
<sequence length="113" mass="12726">VNSRGKRDLRLTVRVTNTGRVSGTETVQAYVQLPSAAKEPAKRLLTWGKVTLRPGQTKTVQLTLSAKELADQHLLQYWNTRSDSWQTANGLYRFSVGGSSDTRLSSYSLVWKW</sequence>
<feature type="non-terminal residue" evidence="7">
    <location>
        <position position="1"/>
    </location>
</feature>
<reference evidence="7" key="1">
    <citation type="journal article" date="2013" name="Environ. Microbiol.">
        <title>Seasonally variable intestinal metagenomes of the red palm weevil (Rhynchophorus ferrugineus).</title>
        <authorList>
            <person name="Jia S."/>
            <person name="Zhang X."/>
            <person name="Zhang G."/>
            <person name="Yin A."/>
            <person name="Zhang S."/>
            <person name="Li F."/>
            <person name="Wang L."/>
            <person name="Zhao D."/>
            <person name="Yun Q."/>
            <person name="Tala"/>
            <person name="Wang J."/>
            <person name="Sun G."/>
            <person name="Baabdullah M."/>
            <person name="Yu X."/>
            <person name="Hu S."/>
            <person name="Al-Mssallem I.S."/>
            <person name="Yu J."/>
        </authorList>
    </citation>
    <scope>NUCLEOTIDE SEQUENCE</scope>
</reference>